<feature type="domain" description="Pyrrolo-quinoline quinone repeat" evidence="2">
    <location>
        <begin position="113"/>
        <end position="217"/>
    </location>
</feature>
<dbReference type="Pfam" id="PF13360">
    <property type="entry name" value="PQQ_2"/>
    <property type="match status" value="2"/>
</dbReference>
<protein>
    <submittedName>
        <fullName evidence="3">PQQ-binding-like beta-propeller repeat protein</fullName>
    </submittedName>
</protein>
<dbReference type="PANTHER" id="PTHR34512">
    <property type="entry name" value="CELL SURFACE PROTEIN"/>
    <property type="match status" value="1"/>
</dbReference>
<sequence length="438" mass="47285">MPTFDRRSVIVSGSALLTTGVFATVGSGSAENDTENSSDAGTDGETEIVTESTFNAEPSDGWYSFYANSGSTRAVSAANEPSALEGVAWSYGNVEANDGIAISDGRVYRHDGNDRIHALDAETGSLQWVSPDIGADDGPNLAPVVVGDWVFVGGEALTALDADTGAVRWRQWFGEGEEAPSVYQPEFANGLLYVCGDDDERLYAVNPDDGSIAWERHSIDEIDEGDSLLGRFDTFHAYSLAVTDDAVYATVGIDGDTAHVVALDPETGDTLWVSETGWMWQMRPVATDQYVLIHDGNSREVLLLDPETGETVGSVSSRRSTFAADDVLAFATIGEDQTLRMTNLDTGSDGSSERWSVDEMRLYSDPVVVGETVIAITADWNGNEFLKGYRVEDGSEAWCLHLEDVPQFEDDHRVLRDHLAVSDGTVYLGGEDGLFAVR</sequence>
<dbReference type="SMART" id="SM00564">
    <property type="entry name" value="PQQ"/>
    <property type="match status" value="5"/>
</dbReference>
<dbReference type="Proteomes" id="UP001056855">
    <property type="component" value="Chromosome"/>
</dbReference>
<feature type="compositionally biased region" description="Acidic residues" evidence="1">
    <location>
        <begin position="32"/>
        <end position="45"/>
    </location>
</feature>
<feature type="domain" description="Pyrrolo-quinoline quinone repeat" evidence="2">
    <location>
        <begin position="258"/>
        <end position="427"/>
    </location>
</feature>
<feature type="region of interest" description="Disordered" evidence="1">
    <location>
        <begin position="26"/>
        <end position="45"/>
    </location>
</feature>
<dbReference type="InterPro" id="IPR002372">
    <property type="entry name" value="PQQ_rpt_dom"/>
</dbReference>
<evidence type="ECO:0000313" key="3">
    <source>
        <dbReference type="EMBL" id="UTF53858.1"/>
    </source>
</evidence>
<dbReference type="AlphaFoldDB" id="A0A9E7NBD8"/>
<accession>A0A9E7NBD8</accession>
<reference evidence="3" key="1">
    <citation type="submission" date="2022-06" db="EMBL/GenBank/DDBJ databases">
        <title>Diverse halophilic archaea isolated from saline environments.</title>
        <authorList>
            <person name="Cui H.-L."/>
        </authorList>
    </citation>
    <scope>NUCLEOTIDE SEQUENCE</scope>
    <source>
        <strain evidence="3">WLHS1</strain>
    </source>
</reference>
<dbReference type="InterPro" id="IPR011047">
    <property type="entry name" value="Quinoprotein_ADH-like_sf"/>
</dbReference>
<dbReference type="InterPro" id="IPR015943">
    <property type="entry name" value="WD40/YVTN_repeat-like_dom_sf"/>
</dbReference>
<dbReference type="RefSeq" id="WP_254158375.1">
    <property type="nucleotide sequence ID" value="NZ_CP100355.1"/>
</dbReference>
<gene>
    <name evidence="3" type="ORF">NGM29_00810</name>
</gene>
<name>A0A9E7NBD8_9EURY</name>
<dbReference type="InterPro" id="IPR018391">
    <property type="entry name" value="PQQ_b-propeller_rpt"/>
</dbReference>
<dbReference type="Gene3D" id="2.130.10.10">
    <property type="entry name" value="YVTN repeat-like/Quinoprotein amine dehydrogenase"/>
    <property type="match status" value="1"/>
</dbReference>
<evidence type="ECO:0000259" key="2">
    <source>
        <dbReference type="Pfam" id="PF13360"/>
    </source>
</evidence>
<dbReference type="EMBL" id="CP100355">
    <property type="protein sequence ID" value="UTF53858.1"/>
    <property type="molecule type" value="Genomic_DNA"/>
</dbReference>
<dbReference type="KEGG" id="sawl:NGM29_00810"/>
<dbReference type="GeneID" id="73288542"/>
<organism evidence="3 4">
    <name type="scientific">Natronosalvus rutilus</name>
    <dbReference type="NCBI Taxonomy" id="2953753"/>
    <lineage>
        <taxon>Archaea</taxon>
        <taxon>Methanobacteriati</taxon>
        <taxon>Methanobacteriota</taxon>
        <taxon>Stenosarchaea group</taxon>
        <taxon>Halobacteria</taxon>
        <taxon>Halobacteriales</taxon>
        <taxon>Natrialbaceae</taxon>
        <taxon>Natronosalvus</taxon>
    </lineage>
</organism>
<proteinExistence type="predicted"/>
<evidence type="ECO:0000256" key="1">
    <source>
        <dbReference type="SAM" id="MobiDB-lite"/>
    </source>
</evidence>
<dbReference type="SUPFAM" id="SSF50998">
    <property type="entry name" value="Quinoprotein alcohol dehydrogenase-like"/>
    <property type="match status" value="2"/>
</dbReference>
<keyword evidence="4" id="KW-1185">Reference proteome</keyword>
<dbReference type="Gene3D" id="2.40.10.480">
    <property type="match status" value="1"/>
</dbReference>
<dbReference type="PANTHER" id="PTHR34512:SF30">
    <property type="entry name" value="OUTER MEMBRANE PROTEIN ASSEMBLY FACTOR BAMB"/>
    <property type="match status" value="1"/>
</dbReference>
<evidence type="ECO:0000313" key="4">
    <source>
        <dbReference type="Proteomes" id="UP001056855"/>
    </source>
</evidence>